<evidence type="ECO:0000256" key="4">
    <source>
        <dbReference type="ARBA" id="ARBA00022538"/>
    </source>
</evidence>
<feature type="transmembrane region" description="Helical" evidence="16">
    <location>
        <begin position="21"/>
        <end position="38"/>
    </location>
</feature>
<dbReference type="GO" id="GO:0005524">
    <property type="term" value="F:ATP binding"/>
    <property type="evidence" value="ECO:0007669"/>
    <property type="project" value="UniProtKB-UniRule"/>
</dbReference>
<dbReference type="SUPFAM" id="SSF81653">
    <property type="entry name" value="Calcium ATPase, transduction domain A"/>
    <property type="match status" value="1"/>
</dbReference>
<keyword evidence="13 16" id="KW-1133">Transmembrane helix</keyword>
<feature type="binding site" evidence="16">
    <location>
        <position position="393"/>
    </location>
    <ligand>
        <name>ATP</name>
        <dbReference type="ChEBI" id="CHEBI:30616"/>
    </ligand>
</feature>
<evidence type="ECO:0000256" key="9">
    <source>
        <dbReference type="ARBA" id="ARBA00022840"/>
    </source>
</evidence>
<dbReference type="Gene3D" id="3.40.1110.10">
    <property type="entry name" value="Calcium-transporting ATPase, cytoplasmic domain N"/>
    <property type="match status" value="2"/>
</dbReference>
<dbReference type="GO" id="GO:0000287">
    <property type="term" value="F:magnesium ion binding"/>
    <property type="evidence" value="ECO:0007669"/>
    <property type="project" value="UniProtKB-UniRule"/>
</dbReference>
<keyword evidence="5 16" id="KW-0597">Phosphoprotein</keyword>
<keyword evidence="4 16" id="KW-0633">Potassium transport</keyword>
<feature type="domain" description="P-type ATPase A" evidence="17">
    <location>
        <begin position="117"/>
        <end position="208"/>
    </location>
</feature>
<dbReference type="HAMAP" id="MF_00285">
    <property type="entry name" value="KdpB"/>
    <property type="match status" value="1"/>
</dbReference>
<dbReference type="PANTHER" id="PTHR43743">
    <property type="entry name" value="POTASSIUM-TRANSPORTING ATPASE ATP-BINDING SUBUNIT"/>
    <property type="match status" value="1"/>
</dbReference>
<evidence type="ECO:0000256" key="14">
    <source>
        <dbReference type="ARBA" id="ARBA00023065"/>
    </source>
</evidence>
<feature type="transmembrane region" description="Helical" evidence="16">
    <location>
        <begin position="219"/>
        <end position="239"/>
    </location>
</feature>
<dbReference type="SUPFAM" id="SSF56784">
    <property type="entry name" value="HAD-like"/>
    <property type="match status" value="1"/>
</dbReference>
<keyword evidence="15 16" id="KW-0472">Membrane</keyword>
<keyword evidence="10 16" id="KW-0460">Magnesium</keyword>
<gene>
    <name evidence="16 18" type="primary">kdpB</name>
    <name evidence="18" type="ORF">FIV50_01580</name>
</gene>
<organism evidence="18 19">
    <name type="scientific">Microbacterium foliorum</name>
    <dbReference type="NCBI Taxonomy" id="104336"/>
    <lineage>
        <taxon>Bacteria</taxon>
        <taxon>Bacillati</taxon>
        <taxon>Actinomycetota</taxon>
        <taxon>Actinomycetes</taxon>
        <taxon>Micrococcales</taxon>
        <taxon>Microbacteriaceae</taxon>
        <taxon>Microbacterium</taxon>
    </lineage>
</organism>
<keyword evidence="3 16" id="KW-1003">Cell membrane</keyword>
<evidence type="ECO:0000256" key="16">
    <source>
        <dbReference type="HAMAP-Rule" id="MF_00285"/>
    </source>
</evidence>
<evidence type="ECO:0000256" key="11">
    <source>
        <dbReference type="ARBA" id="ARBA00022958"/>
    </source>
</evidence>
<dbReference type="CDD" id="cd02078">
    <property type="entry name" value="P-type_ATPase_K"/>
    <property type="match status" value="1"/>
</dbReference>
<reference evidence="18 19" key="1">
    <citation type="submission" date="2019-06" db="EMBL/GenBank/DDBJ databases">
        <title>Complete genome of Microbacterium foliorum M2.</title>
        <authorList>
            <person name="Cao G."/>
        </authorList>
    </citation>
    <scope>NUCLEOTIDE SEQUENCE [LARGE SCALE GENOMIC DNA]</scope>
    <source>
        <strain evidence="18 19">M2</strain>
    </source>
</reference>
<feature type="transmembrane region" description="Helical" evidence="16">
    <location>
        <begin position="58"/>
        <end position="76"/>
    </location>
</feature>
<dbReference type="InterPro" id="IPR001757">
    <property type="entry name" value="P_typ_ATPase"/>
</dbReference>
<dbReference type="PRINTS" id="PR00119">
    <property type="entry name" value="CATATPASE"/>
</dbReference>
<dbReference type="InterPro" id="IPR018303">
    <property type="entry name" value="ATPase_P-typ_P_site"/>
</dbReference>
<dbReference type="GO" id="GO:0016887">
    <property type="term" value="F:ATP hydrolysis activity"/>
    <property type="evidence" value="ECO:0007669"/>
    <property type="project" value="InterPro"/>
</dbReference>
<evidence type="ECO:0000256" key="5">
    <source>
        <dbReference type="ARBA" id="ARBA00022553"/>
    </source>
</evidence>
<evidence type="ECO:0000256" key="13">
    <source>
        <dbReference type="ARBA" id="ARBA00022989"/>
    </source>
</evidence>
<sequence length="721" mass="74723">MTQALPGALRKLNPASLVRNPVMLLVWVGAAFTTVLAIAEPFLGGPADSGGTPVPAPFTWGIAIWLWLTVLFANVAESVAEGRGKAQAASLRKTRTSTMARKVVRYDAADALAERSDAVDVSSAELQRDDIVIVTAGELIPGDGDIIAGIATVDESAITGESAPVIRESGGDRSAVTGGTRVLSDRIVVRITSKPGETFVDRMIALVEGASRQRTPNEIALNILLASLSIVFVVVVLALNPIASYAASPVSIPVLIALLVCLIPTTIGALLSAIGIAGMDRLVQRNVLAMSGRAVEAAGDVTTLLLDKTGTITYGNRRAHEVLPLAGVDAEELLRVAALSSLADPTPEGASIVELAASHGIRIAEPAGAVVVPFTAQTRMSGLDLPDGTQIRKGAGSAISAWLGLDTNAQLTELTDRVASSGGTPLVVAVKRAAGSSSARMAGQVTDGWADAVDQSADRGISSQVAGAGAAAEATDRVLGVVHLKDIVKDGLRERFEELRSMGIRTVMITGDNPLTAAAIAKEAGVDDFLAEATPEQKLELIKREQEGGRLVAMTGDGTNDAPALAQADVGVAMNTGTSAAKEAGNMVDLDSDPTKLIDIVRIGKQLLITRGALTTFSLANDIAKYFAIIPAMFMGVFPGLAALNIMQLHSPASAVTSAIIFNAIVIVFLIPLALRGVKYRPASASQILQRNLLVYGLGGVIAPFIGIKLIDLVITLIPGF</sequence>
<evidence type="ECO:0000256" key="12">
    <source>
        <dbReference type="ARBA" id="ARBA00022967"/>
    </source>
</evidence>
<comment type="similarity">
    <text evidence="16">Belongs to the cation transport ATPase (P-type) (TC 3.A.3) family. Type IA subfamily.</text>
</comment>
<dbReference type="PROSITE" id="PS00154">
    <property type="entry name" value="ATPASE_E1_E2"/>
    <property type="match status" value="1"/>
</dbReference>
<feature type="transmembrane region" description="Helical" evidence="16">
    <location>
        <begin position="693"/>
        <end position="718"/>
    </location>
</feature>
<name>A0A4Y5YVN5_9MICO</name>
<keyword evidence="14 16" id="KW-0406">Ion transport</keyword>
<feature type="binding site" evidence="16">
    <location>
        <position position="344"/>
    </location>
    <ligand>
        <name>ATP</name>
        <dbReference type="ChEBI" id="CHEBI:30616"/>
    </ligand>
</feature>
<feature type="binding site" evidence="16">
    <location>
        <begin position="374"/>
        <end position="381"/>
    </location>
    <ligand>
        <name>ATP</name>
        <dbReference type="ChEBI" id="CHEBI:30616"/>
    </ligand>
</feature>
<feature type="active site" description="4-aspartylphosphate intermediate" evidence="16">
    <location>
        <position position="307"/>
    </location>
</feature>
<comment type="catalytic activity">
    <reaction evidence="16">
        <text>K(+)(out) + ATP + H2O = K(+)(in) + ADP + phosphate + H(+)</text>
        <dbReference type="Rhea" id="RHEA:16777"/>
        <dbReference type="ChEBI" id="CHEBI:15377"/>
        <dbReference type="ChEBI" id="CHEBI:15378"/>
        <dbReference type="ChEBI" id="CHEBI:29103"/>
        <dbReference type="ChEBI" id="CHEBI:30616"/>
        <dbReference type="ChEBI" id="CHEBI:43474"/>
        <dbReference type="ChEBI" id="CHEBI:456216"/>
        <dbReference type="EC" id="7.2.2.6"/>
    </reaction>
</comment>
<dbReference type="InterPro" id="IPR036412">
    <property type="entry name" value="HAD-like_sf"/>
</dbReference>
<feature type="binding site" evidence="16">
    <location>
        <position position="561"/>
    </location>
    <ligand>
        <name>Mg(2+)</name>
        <dbReference type="ChEBI" id="CHEBI:18420"/>
    </ligand>
</feature>
<feature type="transmembrane region" description="Helical" evidence="16">
    <location>
        <begin position="251"/>
        <end position="276"/>
    </location>
</feature>
<dbReference type="SUPFAM" id="SSF81665">
    <property type="entry name" value="Calcium ATPase, transmembrane domain M"/>
    <property type="match status" value="1"/>
</dbReference>
<keyword evidence="9 16" id="KW-0067">ATP-binding</keyword>
<dbReference type="EMBL" id="CP041040">
    <property type="protein sequence ID" value="QDE36465.1"/>
    <property type="molecule type" value="Genomic_DNA"/>
</dbReference>
<evidence type="ECO:0000256" key="15">
    <source>
        <dbReference type="ARBA" id="ARBA00023136"/>
    </source>
</evidence>
<evidence type="ECO:0000256" key="7">
    <source>
        <dbReference type="ARBA" id="ARBA00022723"/>
    </source>
</evidence>
<feature type="transmembrane region" description="Helical" evidence="16">
    <location>
        <begin position="653"/>
        <end position="673"/>
    </location>
</feature>
<dbReference type="GO" id="GO:0008556">
    <property type="term" value="F:P-type potassium transmembrane transporter activity"/>
    <property type="evidence" value="ECO:0007669"/>
    <property type="project" value="UniProtKB-UniRule"/>
</dbReference>
<dbReference type="PRINTS" id="PR00120">
    <property type="entry name" value="HATPASE"/>
</dbReference>
<keyword evidence="7 16" id="KW-0479">Metal-binding</keyword>
<proteinExistence type="inferred from homology"/>
<dbReference type="Gene3D" id="2.70.150.10">
    <property type="entry name" value="Calcium-transporting ATPase, cytoplasmic transduction domain A"/>
    <property type="match status" value="1"/>
</dbReference>
<evidence type="ECO:0000256" key="3">
    <source>
        <dbReference type="ARBA" id="ARBA00022475"/>
    </source>
</evidence>
<dbReference type="InterPro" id="IPR006391">
    <property type="entry name" value="P-type_ATPase_bsu_IA"/>
</dbReference>
<keyword evidence="11 16" id="KW-0630">Potassium</keyword>
<dbReference type="Pfam" id="PF00702">
    <property type="entry name" value="Hydrolase"/>
    <property type="match status" value="1"/>
</dbReference>
<dbReference type="EC" id="7.2.2.6" evidence="16"/>
<comment type="subcellular location">
    <subcellularLocation>
        <location evidence="1 16">Cell membrane</location>
        <topology evidence="1 16">Multi-pass membrane protein</topology>
    </subcellularLocation>
</comment>
<dbReference type="SFLD" id="SFLDF00027">
    <property type="entry name" value="p-type_atpase"/>
    <property type="match status" value="1"/>
</dbReference>
<evidence type="ECO:0000259" key="17">
    <source>
        <dbReference type="Pfam" id="PF00122"/>
    </source>
</evidence>
<dbReference type="OrthoDB" id="9814270at2"/>
<comment type="subunit">
    <text evidence="16">The system is composed of three essential subunits: KdpA, KdpB and KdpC.</text>
</comment>
<evidence type="ECO:0000256" key="2">
    <source>
        <dbReference type="ARBA" id="ARBA00022448"/>
    </source>
</evidence>
<dbReference type="AlphaFoldDB" id="A0A4Y5YVN5"/>
<dbReference type="InterPro" id="IPR044492">
    <property type="entry name" value="P_typ_ATPase_HD_dom"/>
</dbReference>
<evidence type="ECO:0000256" key="10">
    <source>
        <dbReference type="ARBA" id="ARBA00022842"/>
    </source>
</evidence>
<dbReference type="GO" id="GO:0005886">
    <property type="term" value="C:plasma membrane"/>
    <property type="evidence" value="ECO:0007669"/>
    <property type="project" value="UniProtKB-SubCell"/>
</dbReference>
<keyword evidence="8 16" id="KW-0547">Nucleotide-binding</keyword>
<dbReference type="SFLD" id="SFLDS00003">
    <property type="entry name" value="Haloacid_Dehalogenase"/>
    <property type="match status" value="1"/>
</dbReference>
<dbReference type="InterPro" id="IPR023214">
    <property type="entry name" value="HAD_sf"/>
</dbReference>
<keyword evidence="12 16" id="KW-1278">Translocase</keyword>
<keyword evidence="2 16" id="KW-0813">Transport</keyword>
<evidence type="ECO:0000313" key="19">
    <source>
        <dbReference type="Proteomes" id="UP000316125"/>
    </source>
</evidence>
<feature type="binding site" evidence="16">
    <location>
        <position position="348"/>
    </location>
    <ligand>
        <name>ATP</name>
        <dbReference type="ChEBI" id="CHEBI:30616"/>
    </ligand>
</feature>
<feature type="binding site" evidence="16">
    <location>
        <position position="557"/>
    </location>
    <ligand>
        <name>Mg(2+)</name>
        <dbReference type="ChEBI" id="CHEBI:18420"/>
    </ligand>
</feature>
<evidence type="ECO:0000256" key="8">
    <source>
        <dbReference type="ARBA" id="ARBA00022741"/>
    </source>
</evidence>
<dbReference type="InterPro" id="IPR008250">
    <property type="entry name" value="ATPase_P-typ_transduc_dom_A_sf"/>
</dbReference>
<dbReference type="Pfam" id="PF00122">
    <property type="entry name" value="E1-E2_ATPase"/>
    <property type="match status" value="1"/>
</dbReference>
<keyword evidence="6 16" id="KW-0812">Transmembrane</keyword>
<dbReference type="NCBIfam" id="TIGR01497">
    <property type="entry name" value="kdpB"/>
    <property type="match status" value="1"/>
</dbReference>
<dbReference type="SFLD" id="SFLDG00002">
    <property type="entry name" value="C1.7:_P-type_atpase_like"/>
    <property type="match status" value="1"/>
</dbReference>
<accession>A0A4Y5YVN5</accession>
<dbReference type="FunFam" id="2.70.150.10:FF:000010">
    <property type="entry name" value="Potassium-transporting ATPase ATP-binding subunit"/>
    <property type="match status" value="1"/>
</dbReference>
<dbReference type="NCBIfam" id="TIGR01494">
    <property type="entry name" value="ATPase_P-type"/>
    <property type="match status" value="2"/>
</dbReference>
<evidence type="ECO:0000313" key="18">
    <source>
        <dbReference type="EMBL" id="QDE36465.1"/>
    </source>
</evidence>
<protein>
    <recommendedName>
        <fullName evidence="16">Potassium-transporting ATPase ATP-binding subunit</fullName>
        <ecNumber evidence="16">7.2.2.6</ecNumber>
    </recommendedName>
    <alternativeName>
        <fullName evidence="16">ATP phosphohydrolase [potassium-transporting] B chain</fullName>
    </alternativeName>
    <alternativeName>
        <fullName evidence="16">Potassium-binding and translocating subunit B</fullName>
    </alternativeName>
    <alternativeName>
        <fullName evidence="16">Potassium-translocating ATPase B chain</fullName>
    </alternativeName>
</protein>
<dbReference type="Gene3D" id="3.40.50.1000">
    <property type="entry name" value="HAD superfamily/HAD-like"/>
    <property type="match status" value="1"/>
</dbReference>
<comment type="function">
    <text evidence="16">Part of the high-affinity ATP-driven potassium transport (or Kdp) system, which catalyzes the hydrolysis of ATP coupled with the electrogenic transport of potassium into the cytoplasm. This subunit is responsible for energy coupling to the transport system and for the release of the potassium ions to the cytoplasm.</text>
</comment>
<dbReference type="InterPro" id="IPR059000">
    <property type="entry name" value="ATPase_P-type_domA"/>
</dbReference>
<dbReference type="Gene3D" id="1.20.1110.10">
    <property type="entry name" value="Calcium-transporting ATPase, transmembrane domain"/>
    <property type="match status" value="1"/>
</dbReference>
<dbReference type="InterPro" id="IPR023299">
    <property type="entry name" value="ATPase_P-typ_cyto_dom_N"/>
</dbReference>
<dbReference type="InterPro" id="IPR023298">
    <property type="entry name" value="ATPase_P-typ_TM_dom_sf"/>
</dbReference>
<dbReference type="Proteomes" id="UP000316125">
    <property type="component" value="Chromosome"/>
</dbReference>
<evidence type="ECO:0000256" key="6">
    <source>
        <dbReference type="ARBA" id="ARBA00022692"/>
    </source>
</evidence>
<feature type="transmembrane region" description="Helical" evidence="16">
    <location>
        <begin position="626"/>
        <end position="647"/>
    </location>
</feature>
<evidence type="ECO:0000256" key="1">
    <source>
        <dbReference type="ARBA" id="ARBA00004651"/>
    </source>
</evidence>
<dbReference type="PANTHER" id="PTHR43743:SF1">
    <property type="entry name" value="POTASSIUM-TRANSPORTING ATPASE ATP-BINDING SUBUNIT"/>
    <property type="match status" value="1"/>
</dbReference>